<dbReference type="Pfam" id="PF03466">
    <property type="entry name" value="LysR_substrate"/>
    <property type="match status" value="1"/>
</dbReference>
<name>N6UXS6_9HYPH</name>
<keyword evidence="5" id="KW-0804">Transcription</keyword>
<dbReference type="GO" id="GO:0003677">
    <property type="term" value="F:DNA binding"/>
    <property type="evidence" value="ECO:0007669"/>
    <property type="project" value="UniProtKB-KW"/>
</dbReference>
<dbReference type="PATRIC" id="fig|363754.4.peg.3741"/>
<dbReference type="STRING" id="363754.RHSP_09463"/>
<dbReference type="SUPFAM" id="SSF46785">
    <property type="entry name" value="Winged helix' DNA-binding domain"/>
    <property type="match status" value="1"/>
</dbReference>
<dbReference type="PRINTS" id="PR00039">
    <property type="entry name" value="HTHLYSR"/>
</dbReference>
<evidence type="ECO:0000256" key="6">
    <source>
        <dbReference type="ARBA" id="ARBA00054626"/>
    </source>
</evidence>
<keyword evidence="11" id="KW-1185">Reference proteome</keyword>
<dbReference type="Pfam" id="PF00126">
    <property type="entry name" value="HTH_1"/>
    <property type="match status" value="1"/>
</dbReference>
<evidence type="ECO:0000256" key="2">
    <source>
        <dbReference type="ARBA" id="ARBA00023015"/>
    </source>
</evidence>
<keyword evidence="2" id="KW-0805">Transcription regulation</keyword>
<accession>N6UXS6</accession>
<keyword evidence="3" id="KW-0238">DNA-binding</keyword>
<dbReference type="EMBL" id="AQHN01000067">
    <property type="protein sequence ID" value="ENN86480.1"/>
    <property type="molecule type" value="Genomic_DNA"/>
</dbReference>
<evidence type="ECO:0000313" key="11">
    <source>
        <dbReference type="Proteomes" id="UP000012429"/>
    </source>
</evidence>
<protein>
    <recommendedName>
        <fullName evidence="7">HTH-type transcriptional regulator TtuA</fullName>
    </recommendedName>
    <alternativeName>
        <fullName evidence="8">Tartrate utilization transcriptional regulator</fullName>
    </alternativeName>
</protein>
<organism evidence="10 11">
    <name type="scientific">Rhizobium freirei PRF 81</name>
    <dbReference type="NCBI Taxonomy" id="363754"/>
    <lineage>
        <taxon>Bacteria</taxon>
        <taxon>Pseudomonadati</taxon>
        <taxon>Pseudomonadota</taxon>
        <taxon>Alphaproteobacteria</taxon>
        <taxon>Hyphomicrobiales</taxon>
        <taxon>Rhizobiaceae</taxon>
        <taxon>Rhizobium/Agrobacterium group</taxon>
        <taxon>Rhizobium</taxon>
    </lineage>
</organism>
<dbReference type="PROSITE" id="PS50931">
    <property type="entry name" value="HTH_LYSR"/>
    <property type="match status" value="1"/>
</dbReference>
<sequence length="366" mass="40344">MPKTDYFWSNKQVLWRQAGNQRAGFCCERLCLFARACMVFRHRCALPNRCASANMPRKDRTVLNAMDIRRFKSFIAIVDSGSITRAADILHLAQPALSQQLAALEEHFGQKLLIRSQQGVSMTDAGHAVYRHAQIILRQMEQAQADAAAAGNSLAGRVSVGLVPFSSAATLSVDLLAETRKRHPGILLHLTESVGQTYSQMIMNGRLEMALIHGTGPIKGVRFEPILREEFYLVAHRNFAIDSDQKPVPVSALDGMPMLLPPAYNFVRRAVDAAFTRSRINLKVVAEVEIVRTLARAVGTGLGATIMPKAIANRIVSESSEPLVCRLVSPRIEETLSLCTSDQNSLSEPAFAVKDILVELTEQLKL</sequence>
<proteinExistence type="inferred from homology"/>
<dbReference type="AlphaFoldDB" id="N6UXS6"/>
<dbReference type="InterPro" id="IPR005119">
    <property type="entry name" value="LysR_subst-bd"/>
</dbReference>
<dbReference type="PANTHER" id="PTHR30293:SF0">
    <property type="entry name" value="NITROGEN ASSIMILATION REGULATORY PROTEIN NAC"/>
    <property type="match status" value="1"/>
</dbReference>
<dbReference type="Gene3D" id="3.40.190.290">
    <property type="match status" value="1"/>
</dbReference>
<dbReference type="GO" id="GO:0003700">
    <property type="term" value="F:DNA-binding transcription factor activity"/>
    <property type="evidence" value="ECO:0007669"/>
    <property type="project" value="InterPro"/>
</dbReference>
<evidence type="ECO:0000259" key="9">
    <source>
        <dbReference type="PROSITE" id="PS50931"/>
    </source>
</evidence>
<dbReference type="InterPro" id="IPR036390">
    <property type="entry name" value="WH_DNA-bd_sf"/>
</dbReference>
<evidence type="ECO:0000256" key="5">
    <source>
        <dbReference type="ARBA" id="ARBA00023163"/>
    </source>
</evidence>
<comment type="similarity">
    <text evidence="1">Belongs to the LysR transcriptional regulatory family.</text>
</comment>
<dbReference type="InterPro" id="IPR036388">
    <property type="entry name" value="WH-like_DNA-bd_sf"/>
</dbReference>
<evidence type="ECO:0000256" key="1">
    <source>
        <dbReference type="ARBA" id="ARBA00009437"/>
    </source>
</evidence>
<dbReference type="NCBIfam" id="NF008410">
    <property type="entry name" value="PRK11233.1"/>
    <property type="match status" value="1"/>
</dbReference>
<evidence type="ECO:0000256" key="3">
    <source>
        <dbReference type="ARBA" id="ARBA00023125"/>
    </source>
</evidence>
<dbReference type="Gene3D" id="1.10.10.10">
    <property type="entry name" value="Winged helix-like DNA-binding domain superfamily/Winged helix DNA-binding domain"/>
    <property type="match status" value="1"/>
</dbReference>
<feature type="domain" description="HTH lysR-type" evidence="9">
    <location>
        <begin position="66"/>
        <end position="123"/>
    </location>
</feature>
<dbReference type="CDD" id="cd08433">
    <property type="entry name" value="PBP2_Nac"/>
    <property type="match status" value="1"/>
</dbReference>
<evidence type="ECO:0000256" key="8">
    <source>
        <dbReference type="ARBA" id="ARBA00083243"/>
    </source>
</evidence>
<evidence type="ECO:0000256" key="7">
    <source>
        <dbReference type="ARBA" id="ARBA00067332"/>
    </source>
</evidence>
<evidence type="ECO:0000256" key="4">
    <source>
        <dbReference type="ARBA" id="ARBA00023159"/>
    </source>
</evidence>
<dbReference type="Proteomes" id="UP000012429">
    <property type="component" value="Unassembled WGS sequence"/>
</dbReference>
<comment type="caution">
    <text evidence="10">The sequence shown here is derived from an EMBL/GenBank/DDBJ whole genome shotgun (WGS) entry which is preliminary data.</text>
</comment>
<evidence type="ECO:0000313" key="10">
    <source>
        <dbReference type="EMBL" id="ENN86480.1"/>
    </source>
</evidence>
<gene>
    <name evidence="10" type="ORF">RHSP_09463</name>
</gene>
<comment type="function">
    <text evidence="6">Transcriptional regulator of the ttuABCDE tartrate utilization operon.</text>
</comment>
<dbReference type="GO" id="GO:2000142">
    <property type="term" value="P:regulation of DNA-templated transcription initiation"/>
    <property type="evidence" value="ECO:0007669"/>
    <property type="project" value="TreeGrafter"/>
</dbReference>
<dbReference type="PANTHER" id="PTHR30293">
    <property type="entry name" value="TRANSCRIPTIONAL REGULATORY PROTEIN NAC-RELATED"/>
    <property type="match status" value="1"/>
</dbReference>
<dbReference type="SUPFAM" id="SSF53850">
    <property type="entry name" value="Periplasmic binding protein-like II"/>
    <property type="match status" value="1"/>
</dbReference>
<dbReference type="InterPro" id="IPR000847">
    <property type="entry name" value="LysR_HTH_N"/>
</dbReference>
<dbReference type="FunFam" id="1.10.10.10:FF:000001">
    <property type="entry name" value="LysR family transcriptional regulator"/>
    <property type="match status" value="1"/>
</dbReference>
<reference evidence="10 11" key="1">
    <citation type="journal article" date="2012" name="BMC Genomics">
        <title>Genomic basis of broad host range and environmental adaptability of Rhizobium tropici CIAT 899 and Rhizobium sp. PRF 81 which are used in inoculants for common bean (Phaseolus vulgaris L.).</title>
        <authorList>
            <person name="Ormeno-Orrillo E."/>
            <person name="Menna P."/>
            <person name="Almeida L.G."/>
            <person name="Ollero F.J."/>
            <person name="Nicolas M.F."/>
            <person name="Pains Rodrigues E."/>
            <person name="Shigueyoshi Nakatani A."/>
            <person name="Silva Batista J.S."/>
            <person name="Oliveira Chueire L.M."/>
            <person name="Souza R.C."/>
            <person name="Ribeiro Vasconcelos A.T."/>
            <person name="Megias M."/>
            <person name="Hungria M."/>
            <person name="Martinez-Romero E."/>
        </authorList>
    </citation>
    <scope>NUCLEOTIDE SEQUENCE [LARGE SCALE GENOMIC DNA]</scope>
    <source>
        <strain evidence="10 11">PRF 81</strain>
    </source>
</reference>
<keyword evidence="4" id="KW-0010">Activator</keyword>